<keyword evidence="1" id="KW-0808">Transferase</keyword>
<dbReference type="EMBL" id="JAGSYN010000046">
    <property type="protein sequence ID" value="KAG7665772.1"/>
    <property type="molecule type" value="Genomic_DNA"/>
</dbReference>
<evidence type="ECO:0000256" key="1">
    <source>
        <dbReference type="ARBA" id="ARBA00022679"/>
    </source>
</evidence>
<dbReference type="PANTHER" id="PTHR42919:SF8">
    <property type="entry name" value="N-ALPHA-ACETYLTRANSFERASE 50"/>
    <property type="match status" value="1"/>
</dbReference>
<keyword evidence="5" id="KW-1185">Reference proteome</keyword>
<dbReference type="PANTHER" id="PTHR42919">
    <property type="entry name" value="N-ALPHA-ACETYLTRANSFERASE"/>
    <property type="match status" value="1"/>
</dbReference>
<sequence>MGRDIVALDDLTVNNLGVFKKINEVCLPTKYPDSWYKDSLNGDQIVKLAFYSELPVGAIKAKTYNKLHKINTFENLLSANLPSKVIPNAVYLESFAILEKYRGLGIGSKLLEYLIEETKSKFIHEIVIHVHVDNESALNFYLKKGFVKMSEEPVVDYYKEQGLEHPDAYVLTLTV</sequence>
<comment type="caution">
    <text evidence="4">The sequence shown here is derived from an EMBL/GenBank/DDBJ whole genome shotgun (WGS) entry which is preliminary data.</text>
</comment>
<evidence type="ECO:0000313" key="5">
    <source>
        <dbReference type="Proteomes" id="UP000694255"/>
    </source>
</evidence>
<reference evidence="4 5" key="1">
    <citation type="journal article" date="2021" name="DNA Res.">
        <title>Genome analysis of Candida subhashii reveals its hybrid nature and dual mitochondrial genome conformations.</title>
        <authorList>
            <person name="Mixao V."/>
            <person name="Hegedusova E."/>
            <person name="Saus E."/>
            <person name="Pryszcz L.P."/>
            <person name="Cillingova A."/>
            <person name="Nosek J."/>
            <person name="Gabaldon T."/>
        </authorList>
    </citation>
    <scope>NUCLEOTIDE SEQUENCE [LARGE SCALE GENOMIC DNA]</scope>
    <source>
        <strain evidence="4 5">CBS 10753</strain>
    </source>
</reference>
<dbReference type="Proteomes" id="UP000694255">
    <property type="component" value="Unassembled WGS sequence"/>
</dbReference>
<accession>A0A8J5QMI8</accession>
<name>A0A8J5QMI8_9ASCO</name>
<organism evidence="4 5">
    <name type="scientific">[Candida] subhashii</name>
    <dbReference type="NCBI Taxonomy" id="561895"/>
    <lineage>
        <taxon>Eukaryota</taxon>
        <taxon>Fungi</taxon>
        <taxon>Dikarya</taxon>
        <taxon>Ascomycota</taxon>
        <taxon>Saccharomycotina</taxon>
        <taxon>Pichiomycetes</taxon>
        <taxon>Debaryomycetaceae</taxon>
        <taxon>Spathaspora</taxon>
    </lineage>
</organism>
<dbReference type="Pfam" id="PF00583">
    <property type="entry name" value="Acetyltransf_1"/>
    <property type="match status" value="1"/>
</dbReference>
<dbReference type="GO" id="GO:0031415">
    <property type="term" value="C:NatA complex"/>
    <property type="evidence" value="ECO:0007669"/>
    <property type="project" value="TreeGrafter"/>
</dbReference>
<feature type="domain" description="N-acetyltransferase" evidence="3">
    <location>
        <begin position="6"/>
        <end position="175"/>
    </location>
</feature>
<evidence type="ECO:0000313" key="4">
    <source>
        <dbReference type="EMBL" id="KAG7665772.1"/>
    </source>
</evidence>
<proteinExistence type="predicted"/>
<dbReference type="OrthoDB" id="47374at2759"/>
<dbReference type="GO" id="GO:0016747">
    <property type="term" value="F:acyltransferase activity, transferring groups other than amino-acyl groups"/>
    <property type="evidence" value="ECO:0007669"/>
    <property type="project" value="InterPro"/>
</dbReference>
<dbReference type="CDD" id="cd04301">
    <property type="entry name" value="NAT_SF"/>
    <property type="match status" value="1"/>
</dbReference>
<protein>
    <submittedName>
        <fullName evidence="4">NAT5</fullName>
    </submittedName>
</protein>
<keyword evidence="2" id="KW-0012">Acyltransferase</keyword>
<dbReference type="InterPro" id="IPR000182">
    <property type="entry name" value="GNAT_dom"/>
</dbReference>
<dbReference type="PROSITE" id="PS51186">
    <property type="entry name" value="GNAT"/>
    <property type="match status" value="1"/>
</dbReference>
<dbReference type="GeneID" id="73467398"/>
<dbReference type="AlphaFoldDB" id="A0A8J5QMI8"/>
<dbReference type="InterPro" id="IPR051556">
    <property type="entry name" value="N-term/lysine_N-AcTrnsfr"/>
</dbReference>
<gene>
    <name evidence="4" type="ORF">J8A68_000597</name>
</gene>
<dbReference type="GO" id="GO:0007064">
    <property type="term" value="P:mitotic sister chromatid cohesion"/>
    <property type="evidence" value="ECO:0007669"/>
    <property type="project" value="TreeGrafter"/>
</dbReference>
<evidence type="ECO:0000259" key="3">
    <source>
        <dbReference type="PROSITE" id="PS51186"/>
    </source>
</evidence>
<evidence type="ECO:0000256" key="2">
    <source>
        <dbReference type="ARBA" id="ARBA00023315"/>
    </source>
</evidence>
<dbReference type="RefSeq" id="XP_049266004.1">
    <property type="nucleotide sequence ID" value="XM_049410118.1"/>
</dbReference>